<evidence type="ECO:0000313" key="9">
    <source>
        <dbReference type="EMBL" id="MEO1766834.1"/>
    </source>
</evidence>
<name>A0ABV0EE49_9BURK</name>
<dbReference type="InterPro" id="IPR025857">
    <property type="entry name" value="MacB_PCD"/>
</dbReference>
<feature type="transmembrane region" description="Helical" evidence="6">
    <location>
        <begin position="349"/>
        <end position="371"/>
    </location>
</feature>
<evidence type="ECO:0000259" key="8">
    <source>
        <dbReference type="Pfam" id="PF12704"/>
    </source>
</evidence>
<keyword evidence="10" id="KW-1185">Reference proteome</keyword>
<comment type="caution">
    <text evidence="9">The sequence shown here is derived from an EMBL/GenBank/DDBJ whole genome shotgun (WGS) entry which is preliminary data.</text>
</comment>
<dbReference type="PANTHER" id="PTHR30572:SF15">
    <property type="entry name" value="ABC TRANSPORTER PERMEASE"/>
    <property type="match status" value="1"/>
</dbReference>
<evidence type="ECO:0000256" key="3">
    <source>
        <dbReference type="ARBA" id="ARBA00022692"/>
    </source>
</evidence>
<gene>
    <name evidence="9" type="ORF">V6E02_06375</name>
</gene>
<dbReference type="EMBL" id="JBAJEX010000004">
    <property type="protein sequence ID" value="MEO1766834.1"/>
    <property type="molecule type" value="Genomic_DNA"/>
</dbReference>
<comment type="subcellular location">
    <subcellularLocation>
        <location evidence="1">Cell membrane</location>
        <topology evidence="1">Multi-pass membrane protein</topology>
    </subcellularLocation>
</comment>
<dbReference type="Pfam" id="PF02687">
    <property type="entry name" value="FtsX"/>
    <property type="match status" value="1"/>
</dbReference>
<dbReference type="Proteomes" id="UP001482231">
    <property type="component" value="Unassembled WGS sequence"/>
</dbReference>
<keyword evidence="5 6" id="KW-0472">Membrane</keyword>
<reference evidence="9 10" key="1">
    <citation type="submission" date="2024-02" db="EMBL/GenBank/DDBJ databases">
        <title>New thermophilic sulfur-oxidizing bacteria from a hot springs of the Uzon caldera (Kamchatka, Russia).</title>
        <authorList>
            <person name="Dukat A.M."/>
            <person name="Elcheninov A.G."/>
            <person name="Frolov E.N."/>
        </authorList>
    </citation>
    <scope>NUCLEOTIDE SEQUENCE [LARGE SCALE GENOMIC DNA]</scope>
    <source>
        <strain evidence="9 10">AK1</strain>
    </source>
</reference>
<dbReference type="InterPro" id="IPR003838">
    <property type="entry name" value="ABC3_permease_C"/>
</dbReference>
<dbReference type="RefSeq" id="WP_347308133.1">
    <property type="nucleotide sequence ID" value="NZ_JBAJEX010000004.1"/>
</dbReference>
<organism evidence="9 10">
    <name type="scientific">Thiobacter aerophilum</name>
    <dbReference type="NCBI Taxonomy" id="3121275"/>
    <lineage>
        <taxon>Bacteria</taxon>
        <taxon>Pseudomonadati</taxon>
        <taxon>Pseudomonadota</taxon>
        <taxon>Betaproteobacteria</taxon>
        <taxon>Burkholderiales</taxon>
        <taxon>Thiobacteraceae</taxon>
        <taxon>Thiobacter</taxon>
    </lineage>
</organism>
<feature type="transmembrane region" description="Helical" evidence="6">
    <location>
        <begin position="302"/>
        <end position="329"/>
    </location>
</feature>
<keyword evidence="3 6" id="KW-0812">Transmembrane</keyword>
<protein>
    <submittedName>
        <fullName evidence="9">ABC transporter permease</fullName>
    </submittedName>
</protein>
<feature type="transmembrane region" description="Helical" evidence="6">
    <location>
        <begin position="256"/>
        <end position="281"/>
    </location>
</feature>
<evidence type="ECO:0000256" key="1">
    <source>
        <dbReference type="ARBA" id="ARBA00004651"/>
    </source>
</evidence>
<proteinExistence type="predicted"/>
<feature type="domain" description="MacB-like periplasmic core" evidence="8">
    <location>
        <begin position="19"/>
        <end position="227"/>
    </location>
</feature>
<evidence type="ECO:0000256" key="4">
    <source>
        <dbReference type="ARBA" id="ARBA00022989"/>
    </source>
</evidence>
<evidence type="ECO:0000256" key="5">
    <source>
        <dbReference type="ARBA" id="ARBA00023136"/>
    </source>
</evidence>
<evidence type="ECO:0000256" key="2">
    <source>
        <dbReference type="ARBA" id="ARBA00022475"/>
    </source>
</evidence>
<sequence>MGVPFSYVARNLATRRATTLLTASGMALVVFVFATVLMLSEGLRAALVQSGSPDNAVVIRRGAQTEVQSGVERAQAAIVESQPEVAFDAHGQLLASREIVVLISLRKRAGDGPANVTIRGVGPQGAALRPQVRLTDGRPFRPGASEVIAGRNVAARFQGAGLGETLRFGQREWRVVGLFDAGGSAFDSEIWGDADQLMQAFRRPAYSSVIVRLRNPQAFDAFQARLASDPRLTVETKRETRFYADQSETLARFIEILGLALAVIFSAGATIGAMITMYAAVANRTQEIGTLRALGFTRRRILTAFLAESLLLALIGGVIGVVAASFMQVFTLSTMNWQTFAEIAFGFRLTPRIVAASLGFALAMGVAGGFLPALRAARLNIVDALRAA</sequence>
<feature type="domain" description="ABC3 transporter permease C-terminal" evidence="7">
    <location>
        <begin position="260"/>
        <end position="381"/>
    </location>
</feature>
<feature type="transmembrane region" description="Helical" evidence="6">
    <location>
        <begin position="20"/>
        <end position="39"/>
    </location>
</feature>
<keyword evidence="2" id="KW-1003">Cell membrane</keyword>
<evidence type="ECO:0000256" key="6">
    <source>
        <dbReference type="SAM" id="Phobius"/>
    </source>
</evidence>
<evidence type="ECO:0000313" key="10">
    <source>
        <dbReference type="Proteomes" id="UP001482231"/>
    </source>
</evidence>
<accession>A0ABV0EE49</accession>
<evidence type="ECO:0000259" key="7">
    <source>
        <dbReference type="Pfam" id="PF02687"/>
    </source>
</evidence>
<dbReference type="PANTHER" id="PTHR30572">
    <property type="entry name" value="MEMBRANE COMPONENT OF TRANSPORTER-RELATED"/>
    <property type="match status" value="1"/>
</dbReference>
<keyword evidence="4 6" id="KW-1133">Transmembrane helix</keyword>
<dbReference type="Pfam" id="PF12704">
    <property type="entry name" value="MacB_PCD"/>
    <property type="match status" value="1"/>
</dbReference>
<dbReference type="InterPro" id="IPR050250">
    <property type="entry name" value="Macrolide_Exporter_MacB"/>
</dbReference>